<evidence type="ECO:0000313" key="13">
    <source>
        <dbReference type="Proteomes" id="UP001166093"/>
    </source>
</evidence>
<keyword evidence="4 10" id="KW-1133">Transmembrane helix</keyword>
<keyword evidence="7" id="KW-1015">Disulfide bond</keyword>
<feature type="transmembrane region" description="Helical" evidence="10">
    <location>
        <begin position="133"/>
        <end position="153"/>
    </location>
</feature>
<dbReference type="PANTHER" id="PTHR46752:SF1">
    <property type="entry name" value="G-PROTEIN COUPLED RECEPTOR 39"/>
    <property type="match status" value="1"/>
</dbReference>
<evidence type="ECO:0000256" key="3">
    <source>
        <dbReference type="ARBA" id="ARBA00022692"/>
    </source>
</evidence>
<comment type="caution">
    <text evidence="12">The sequence shown here is derived from an EMBL/GenBank/DDBJ whole genome shotgun (WGS) entry which is preliminary data.</text>
</comment>
<keyword evidence="13" id="KW-1185">Reference proteome</keyword>
<evidence type="ECO:0000256" key="5">
    <source>
        <dbReference type="ARBA" id="ARBA00023136"/>
    </source>
</evidence>
<gene>
    <name evidence="12" type="primary">Gpr39_1</name>
    <name evidence="12" type="ORF">GTO93_0013698</name>
</gene>
<keyword evidence="5 10" id="KW-0472">Membrane</keyword>
<sequence>MACSDLLILSVGIPVELYSIIWCPYPWRMGDAGCKGFYFLWETCSYATVFNILAFSLERYLAACHPLRAKAMSRDRSKRLVVLVWLLSLVCGMPALFAMGVEDALSPFRKFGDTRLPVLVCTNIASQEGTFKALVYTSFVLYVGVLLSVGVTCQQMVRVLLQWHPDSVSVRCLDGSFQQLPKFGEAGRAGSRRQNVLMLGCIVGLLAVCWVPFQSRRLMTVLRGKSHWTEGYYRSYITLQPAANAFYYLSSSVNPLLYNATSRQFRRVFSRLVRYDSFRLSSRFSSAVRRRDSPPPRGGLITPTSGATDPGKPEGRLVSKGESCTEV</sequence>
<dbReference type="Gene3D" id="1.20.1070.10">
    <property type="entry name" value="Rhodopsin 7-helix transmembrane proteins"/>
    <property type="match status" value="1"/>
</dbReference>
<evidence type="ECO:0000256" key="4">
    <source>
        <dbReference type="ARBA" id="ARBA00022989"/>
    </source>
</evidence>
<evidence type="ECO:0000313" key="12">
    <source>
        <dbReference type="EMBL" id="MBN3283183.1"/>
    </source>
</evidence>
<evidence type="ECO:0000259" key="11">
    <source>
        <dbReference type="PROSITE" id="PS50262"/>
    </source>
</evidence>
<evidence type="ECO:0000256" key="9">
    <source>
        <dbReference type="SAM" id="MobiDB-lite"/>
    </source>
</evidence>
<keyword evidence="8" id="KW-0449">Lipoprotein</keyword>
<feature type="transmembrane region" description="Helical" evidence="10">
    <location>
        <begin position="7"/>
        <end position="27"/>
    </location>
</feature>
<evidence type="ECO:0000256" key="1">
    <source>
        <dbReference type="ARBA" id="ARBA00004651"/>
    </source>
</evidence>
<dbReference type="PROSITE" id="PS50262">
    <property type="entry name" value="G_PROTEIN_RECEP_F1_2"/>
    <property type="match status" value="1"/>
</dbReference>
<feature type="non-terminal residue" evidence="12">
    <location>
        <position position="327"/>
    </location>
</feature>
<evidence type="ECO:0000256" key="10">
    <source>
        <dbReference type="SAM" id="Phobius"/>
    </source>
</evidence>
<feature type="region of interest" description="Disordered" evidence="9">
    <location>
        <begin position="288"/>
        <end position="327"/>
    </location>
</feature>
<protein>
    <submittedName>
        <fullName evidence="12">GPR39 protein</fullName>
    </submittedName>
</protein>
<reference evidence="12" key="1">
    <citation type="journal article" date="2021" name="Cell">
        <title>Tracing the genetic footprints of vertebrate landing in non-teleost ray-finned fishes.</title>
        <authorList>
            <person name="Bi X."/>
            <person name="Wang K."/>
            <person name="Yang L."/>
            <person name="Pan H."/>
            <person name="Jiang H."/>
            <person name="Wei Q."/>
            <person name="Fang M."/>
            <person name="Yu H."/>
            <person name="Zhu C."/>
            <person name="Cai Y."/>
            <person name="He Y."/>
            <person name="Gan X."/>
            <person name="Zeng H."/>
            <person name="Yu D."/>
            <person name="Zhu Y."/>
            <person name="Jiang H."/>
            <person name="Qiu Q."/>
            <person name="Yang H."/>
            <person name="Zhang Y.E."/>
            <person name="Wang W."/>
            <person name="Zhu M."/>
            <person name="He S."/>
            <person name="Zhang G."/>
        </authorList>
    </citation>
    <scope>NUCLEOTIDE SEQUENCE</scope>
    <source>
        <strain evidence="12">Pddl_001</strain>
    </source>
</reference>
<dbReference type="SUPFAM" id="SSF81321">
    <property type="entry name" value="Family A G protein-coupled receptor-like"/>
    <property type="match status" value="1"/>
</dbReference>
<comment type="subcellular location">
    <subcellularLocation>
        <location evidence="1">Cell membrane</location>
        <topology evidence="1">Multi-pass membrane protein</topology>
    </subcellularLocation>
</comment>
<feature type="non-terminal residue" evidence="12">
    <location>
        <position position="1"/>
    </location>
</feature>
<dbReference type="PRINTS" id="PR00237">
    <property type="entry name" value="GPCRRHODOPSN"/>
</dbReference>
<keyword evidence="6" id="KW-0564">Palmitate</keyword>
<evidence type="ECO:0000256" key="8">
    <source>
        <dbReference type="ARBA" id="ARBA00023288"/>
    </source>
</evidence>
<dbReference type="EMBL" id="JAAWVQ010124528">
    <property type="protein sequence ID" value="MBN3283183.1"/>
    <property type="molecule type" value="Genomic_DNA"/>
</dbReference>
<dbReference type="InterPro" id="IPR052676">
    <property type="entry name" value="Zinc-sensing_GPCR"/>
</dbReference>
<organism evidence="12 13">
    <name type="scientific">Polyodon spathula</name>
    <name type="common">North American paddlefish</name>
    <name type="synonym">Squalus spathula</name>
    <dbReference type="NCBI Taxonomy" id="7913"/>
    <lineage>
        <taxon>Eukaryota</taxon>
        <taxon>Metazoa</taxon>
        <taxon>Chordata</taxon>
        <taxon>Craniata</taxon>
        <taxon>Vertebrata</taxon>
        <taxon>Euteleostomi</taxon>
        <taxon>Actinopterygii</taxon>
        <taxon>Chondrostei</taxon>
        <taxon>Acipenseriformes</taxon>
        <taxon>Polyodontidae</taxon>
        <taxon>Polyodon</taxon>
    </lineage>
</organism>
<feature type="transmembrane region" description="Helical" evidence="10">
    <location>
        <begin position="39"/>
        <end position="60"/>
    </location>
</feature>
<evidence type="ECO:0000256" key="7">
    <source>
        <dbReference type="ARBA" id="ARBA00023157"/>
    </source>
</evidence>
<dbReference type="Proteomes" id="UP001166093">
    <property type="component" value="Unassembled WGS sequence"/>
</dbReference>
<proteinExistence type="predicted"/>
<dbReference type="Pfam" id="PF00001">
    <property type="entry name" value="7tm_1"/>
    <property type="match status" value="1"/>
</dbReference>
<name>A0ABS2YB70_POLSP</name>
<dbReference type="PRINTS" id="PR01479">
    <property type="entry name" value="NEUROTENSINR"/>
</dbReference>
<keyword evidence="2" id="KW-1003">Cell membrane</keyword>
<dbReference type="PANTHER" id="PTHR46752">
    <property type="entry name" value="G-PROTEIN COUPLED RECEPTOR 39"/>
    <property type="match status" value="1"/>
</dbReference>
<evidence type="ECO:0000256" key="6">
    <source>
        <dbReference type="ARBA" id="ARBA00023139"/>
    </source>
</evidence>
<feature type="transmembrane region" description="Helical" evidence="10">
    <location>
        <begin position="80"/>
        <end position="101"/>
    </location>
</feature>
<dbReference type="InterPro" id="IPR000276">
    <property type="entry name" value="GPCR_Rhodpsn"/>
</dbReference>
<evidence type="ECO:0000256" key="2">
    <source>
        <dbReference type="ARBA" id="ARBA00022475"/>
    </source>
</evidence>
<feature type="transmembrane region" description="Helical" evidence="10">
    <location>
        <begin position="196"/>
        <end position="213"/>
    </location>
</feature>
<keyword evidence="3 10" id="KW-0812">Transmembrane</keyword>
<dbReference type="InterPro" id="IPR017452">
    <property type="entry name" value="GPCR_Rhodpsn_7TM"/>
</dbReference>
<accession>A0ABS2YB70</accession>
<feature type="domain" description="G-protein coupled receptors family 1 profile" evidence="11">
    <location>
        <begin position="1"/>
        <end position="258"/>
    </location>
</feature>
<dbReference type="InterPro" id="IPR003984">
    <property type="entry name" value="NT_rcpt"/>
</dbReference>